<dbReference type="GO" id="GO:0046983">
    <property type="term" value="F:protein dimerization activity"/>
    <property type="evidence" value="ECO:0007669"/>
    <property type="project" value="InterPro"/>
</dbReference>
<reference evidence="3 4" key="1">
    <citation type="journal article" date="2013" name="Proc. Natl. Acad. Sci. U.S.A.">
        <title>Genome of an arbuscular mycorrhizal fungus provides insight into the oldest plant symbiosis.</title>
        <authorList>
            <person name="Tisserant E."/>
            <person name="Malbreil M."/>
            <person name="Kuo A."/>
            <person name="Kohler A."/>
            <person name="Symeonidi A."/>
            <person name="Balestrini R."/>
            <person name="Charron P."/>
            <person name="Duensing N."/>
            <person name="Frei Dit Frey N."/>
            <person name="Gianinazzi-Pearson V."/>
            <person name="Gilbert L.B."/>
            <person name="Handa Y."/>
            <person name="Herr J.R."/>
            <person name="Hijri M."/>
            <person name="Koul R."/>
            <person name="Kawaguchi M."/>
            <person name="Krajinski F."/>
            <person name="Lammers P.J."/>
            <person name="Masclaux F.G."/>
            <person name="Murat C."/>
            <person name="Morin E."/>
            <person name="Ndikumana S."/>
            <person name="Pagni M."/>
            <person name="Petitpierre D."/>
            <person name="Requena N."/>
            <person name="Rosikiewicz P."/>
            <person name="Riley R."/>
            <person name="Saito K."/>
            <person name="San Clemente H."/>
            <person name="Shapiro H."/>
            <person name="van Tuinen D."/>
            <person name="Becard G."/>
            <person name="Bonfante P."/>
            <person name="Paszkowski U."/>
            <person name="Shachar-Hill Y.Y."/>
            <person name="Tuskan G.A."/>
            <person name="Young P.W."/>
            <person name="Sanders I.R."/>
            <person name="Henrissat B."/>
            <person name="Rensing S.A."/>
            <person name="Grigoriev I.V."/>
            <person name="Corradi N."/>
            <person name="Roux C."/>
            <person name="Martin F."/>
        </authorList>
    </citation>
    <scope>NUCLEOTIDE SEQUENCE [LARGE SCALE GENOMIC DNA]</scope>
    <source>
        <strain evidence="4">DAOM 181602 / DAOM 197198 / MUCL 43194</strain>
        <strain evidence="3">DAOM 197198</strain>
    </source>
</reference>
<dbReference type="HOGENOM" id="CLU_2961996_0_0_1"/>
<dbReference type="EMBL" id="KI292249">
    <property type="protein sequence ID" value="ESA05981.1"/>
    <property type="molecule type" value="Genomic_DNA"/>
</dbReference>
<evidence type="ECO:0000313" key="2">
    <source>
        <dbReference type="EMBL" id="ESA05981.1"/>
    </source>
</evidence>
<proteinExistence type="predicted"/>
<protein>
    <recommendedName>
        <fullName evidence="1">HAT C-terminal dimerisation domain-containing protein</fullName>
    </recommendedName>
</protein>
<dbReference type="Pfam" id="PF05699">
    <property type="entry name" value="Dimer_Tnp_hAT"/>
    <property type="match status" value="1"/>
</dbReference>
<dbReference type="EMBL" id="AUPC02000004">
    <property type="protein sequence ID" value="POG82583.1"/>
    <property type="molecule type" value="Genomic_DNA"/>
</dbReference>
<organism evidence="2">
    <name type="scientific">Rhizophagus irregularis (strain DAOM 181602 / DAOM 197198 / MUCL 43194)</name>
    <name type="common">Arbuscular mycorrhizal fungus</name>
    <name type="synonym">Glomus intraradices</name>
    <dbReference type="NCBI Taxonomy" id="747089"/>
    <lineage>
        <taxon>Eukaryota</taxon>
        <taxon>Fungi</taxon>
        <taxon>Fungi incertae sedis</taxon>
        <taxon>Mucoromycota</taxon>
        <taxon>Glomeromycotina</taxon>
        <taxon>Glomeromycetes</taxon>
        <taxon>Glomerales</taxon>
        <taxon>Glomeraceae</taxon>
        <taxon>Rhizophagus</taxon>
    </lineage>
</organism>
<evidence type="ECO:0000313" key="4">
    <source>
        <dbReference type="Proteomes" id="UP000018888"/>
    </source>
</evidence>
<feature type="domain" description="HAT C-terminal dimerisation" evidence="1">
    <location>
        <begin position="19"/>
        <end position="56"/>
    </location>
</feature>
<name>U9TRM3_RHIID</name>
<dbReference type="InterPro" id="IPR008906">
    <property type="entry name" value="HATC_C_dom"/>
</dbReference>
<gene>
    <name evidence="3" type="ORF">GLOIN_2v1446931</name>
    <name evidence="2" type="ORF">GLOINDRAFT_63778</name>
</gene>
<dbReference type="AlphaFoldDB" id="U9TRM3"/>
<keyword evidence="4" id="KW-1185">Reference proteome</keyword>
<dbReference type="InterPro" id="IPR012337">
    <property type="entry name" value="RNaseH-like_sf"/>
</dbReference>
<dbReference type="SUPFAM" id="SSF53098">
    <property type="entry name" value="Ribonuclease H-like"/>
    <property type="match status" value="1"/>
</dbReference>
<evidence type="ECO:0000313" key="3">
    <source>
        <dbReference type="EMBL" id="POG82583.1"/>
    </source>
</evidence>
<accession>U9TRM3</accession>
<sequence>MRVTLGLHKWHGIICYNLQAISVSSEQIFSIAKHTISPIRNRLSEEIIRASLCLKTCMI</sequence>
<reference evidence="2" key="2">
    <citation type="submission" date="2013-07" db="EMBL/GenBank/DDBJ databases">
        <title>The genome of an arbuscular mycorrhizal fungus provides insights into the evolution of the oldest plant symbiosis.</title>
        <authorList>
            <consortium name="DOE Joint Genome Institute"/>
            <person name="Tisserant E."/>
            <person name="Malbreil M."/>
            <person name="Kuo A."/>
            <person name="Kohler A."/>
            <person name="Symeonidi A."/>
            <person name="Balestrini R."/>
            <person name="Charron P."/>
            <person name="Duensing N."/>
            <person name="Frei-dit-Frey N."/>
            <person name="Gianinazzi-Pearson V."/>
            <person name="Gilbert B."/>
            <person name="Handa Y."/>
            <person name="Hijri M."/>
            <person name="Kaul R."/>
            <person name="Kawaguchi M."/>
            <person name="Krajinski F."/>
            <person name="Lammers P."/>
            <person name="Lapierre D."/>
            <person name="Masclaux F.G."/>
            <person name="Murat C."/>
            <person name="Morin E."/>
            <person name="Ndikumana S."/>
            <person name="Pagni M."/>
            <person name="Petitpierre D."/>
            <person name="Requena N."/>
            <person name="Rosikiewicz P."/>
            <person name="Riley R."/>
            <person name="Saito K."/>
            <person name="San Clemente H."/>
            <person name="Shapiro H."/>
            <person name="van Tuinen D."/>
            <person name="Becard G."/>
            <person name="Bonfante P."/>
            <person name="Paszkowski U."/>
            <person name="Shachar-Hill Y."/>
            <person name="Young J.P."/>
            <person name="Sanders I.R."/>
            <person name="Henrissat B."/>
            <person name="Rensing S.A."/>
            <person name="Grigoriev I.V."/>
            <person name="Corradi N."/>
            <person name="Roux C."/>
            <person name="Martin F."/>
        </authorList>
    </citation>
    <scope>NUCLEOTIDE SEQUENCE</scope>
    <source>
        <strain evidence="2">DAOM 197198</strain>
    </source>
</reference>
<dbReference type="Proteomes" id="UP000018888">
    <property type="component" value="Unassembled WGS sequence"/>
</dbReference>
<evidence type="ECO:0000259" key="1">
    <source>
        <dbReference type="Pfam" id="PF05699"/>
    </source>
</evidence>
<reference evidence="3 4" key="3">
    <citation type="journal article" date="2018" name="New Phytol.">
        <title>High intraspecific genome diversity in the model arbuscular mycorrhizal symbiont Rhizophagus irregularis.</title>
        <authorList>
            <person name="Chen E.C.H."/>
            <person name="Morin E."/>
            <person name="Beaudet D."/>
            <person name="Noel J."/>
            <person name="Yildirir G."/>
            <person name="Ndikumana S."/>
            <person name="Charron P."/>
            <person name="St-Onge C."/>
            <person name="Giorgi J."/>
            <person name="Kruger M."/>
            <person name="Marton T."/>
            <person name="Ropars J."/>
            <person name="Grigoriev I.V."/>
            <person name="Hainaut M."/>
            <person name="Henrissat B."/>
            <person name="Roux C."/>
            <person name="Martin F."/>
            <person name="Corradi N."/>
        </authorList>
    </citation>
    <scope>NUCLEOTIDE SEQUENCE [LARGE SCALE GENOMIC DNA]</scope>
    <source>
        <strain evidence="4">DAOM 181602 / DAOM 197198 / MUCL 43194</strain>
        <strain evidence="3">DAOM 197198</strain>
    </source>
</reference>